<feature type="active site" description="Proton acceptor" evidence="4">
    <location>
        <position position="360"/>
    </location>
</feature>
<dbReference type="PANTHER" id="PTHR21661">
    <property type="entry name" value="EPOXIDE HYDROLASE 1-RELATED"/>
    <property type="match status" value="1"/>
</dbReference>
<organism evidence="6 7">
    <name type="scientific">Bimuria novae-zelandiae CBS 107.79</name>
    <dbReference type="NCBI Taxonomy" id="1447943"/>
    <lineage>
        <taxon>Eukaryota</taxon>
        <taxon>Fungi</taxon>
        <taxon>Dikarya</taxon>
        <taxon>Ascomycota</taxon>
        <taxon>Pezizomycotina</taxon>
        <taxon>Dothideomycetes</taxon>
        <taxon>Pleosporomycetidae</taxon>
        <taxon>Pleosporales</taxon>
        <taxon>Massarineae</taxon>
        <taxon>Didymosphaeriaceae</taxon>
        <taxon>Bimuria</taxon>
    </lineage>
</organism>
<keyword evidence="7" id="KW-1185">Reference proteome</keyword>
<name>A0A6A5UWS8_9PLEO</name>
<keyword evidence="3 6" id="KW-0378">Hydrolase</keyword>
<evidence type="ECO:0000313" key="7">
    <source>
        <dbReference type="Proteomes" id="UP000800036"/>
    </source>
</evidence>
<dbReference type="InterPro" id="IPR016292">
    <property type="entry name" value="Epoxide_hydrolase"/>
</dbReference>
<feature type="active site" description="Proton donor" evidence="4">
    <location>
        <position position="304"/>
    </location>
</feature>
<sequence>MPGILPFKMSISDERIHRLKQKLLLTEFPDEVDDMKNPWARGVPLGDIRRLTTYWAEDFRWKTAEAELNKLPQFITNIMVDDFGNYNVHFVHHRNDVEQAIPLLFLHSWPGDFFEEGPKFHVVAPSLVNFGFSSASKKDGFAIDQHAEVSHKLMLALGYNEYVVQGGDLGCLTARFIALKYGGTHCKAAYTNNSLPVEPTKAQHPELHEQLQSTGLTPLELDGLARTAKYFSTASGYYQLASTRPQTLGYALADSPVALLAWIYEKLHDWTDPTYVWTDDEICTWVSVYWFSTPGPAASSRVFYEFENRKPKGAFPASQAYVEVPLGVARFANDTVLLPRLWNQTLGPVVFESEYQVGGHFAAWERPDAVAGDLRAMFGRGGPAFGCVSGRSGYV</sequence>
<feature type="active site" description="Nucleophile" evidence="4">
    <location>
        <position position="168"/>
    </location>
</feature>
<dbReference type="InterPro" id="IPR010497">
    <property type="entry name" value="Epoxide_hydro_N"/>
</dbReference>
<proteinExistence type="inferred from homology"/>
<evidence type="ECO:0000259" key="5">
    <source>
        <dbReference type="Pfam" id="PF06441"/>
    </source>
</evidence>
<dbReference type="Gene3D" id="3.40.50.1820">
    <property type="entry name" value="alpha/beta hydrolase"/>
    <property type="match status" value="1"/>
</dbReference>
<dbReference type="AlphaFoldDB" id="A0A6A5UWS8"/>
<dbReference type="PIRSF" id="PIRSF001112">
    <property type="entry name" value="Epoxide_hydrolase"/>
    <property type="match status" value="1"/>
</dbReference>
<dbReference type="OrthoDB" id="7130006at2759"/>
<dbReference type="InterPro" id="IPR029058">
    <property type="entry name" value="AB_hydrolase_fold"/>
</dbReference>
<evidence type="ECO:0000256" key="4">
    <source>
        <dbReference type="PIRSR" id="PIRSR001112-1"/>
    </source>
</evidence>
<dbReference type="Pfam" id="PF06441">
    <property type="entry name" value="EHN"/>
    <property type="match status" value="1"/>
</dbReference>
<gene>
    <name evidence="6" type="ORF">BU23DRAFT_583366</name>
</gene>
<dbReference type="EMBL" id="ML976722">
    <property type="protein sequence ID" value="KAF1968232.1"/>
    <property type="molecule type" value="Genomic_DNA"/>
</dbReference>
<evidence type="ECO:0000256" key="2">
    <source>
        <dbReference type="ARBA" id="ARBA00022797"/>
    </source>
</evidence>
<dbReference type="GO" id="GO:0097176">
    <property type="term" value="P:epoxide metabolic process"/>
    <property type="evidence" value="ECO:0007669"/>
    <property type="project" value="TreeGrafter"/>
</dbReference>
<dbReference type="SUPFAM" id="SSF53474">
    <property type="entry name" value="alpha/beta-Hydrolases"/>
    <property type="match status" value="1"/>
</dbReference>
<keyword evidence="2" id="KW-0058">Aromatic hydrocarbons catabolism</keyword>
<evidence type="ECO:0000313" key="6">
    <source>
        <dbReference type="EMBL" id="KAF1968232.1"/>
    </source>
</evidence>
<comment type="similarity">
    <text evidence="1">Belongs to the peptidase S33 family.</text>
</comment>
<accession>A0A6A5UWS8</accession>
<feature type="domain" description="Epoxide hydrolase N-terminal" evidence="5">
    <location>
        <begin position="5"/>
        <end position="115"/>
    </location>
</feature>
<reference evidence="6" key="1">
    <citation type="journal article" date="2020" name="Stud. Mycol.">
        <title>101 Dothideomycetes genomes: a test case for predicting lifestyles and emergence of pathogens.</title>
        <authorList>
            <person name="Haridas S."/>
            <person name="Albert R."/>
            <person name="Binder M."/>
            <person name="Bloem J."/>
            <person name="Labutti K."/>
            <person name="Salamov A."/>
            <person name="Andreopoulos B."/>
            <person name="Baker S."/>
            <person name="Barry K."/>
            <person name="Bills G."/>
            <person name="Bluhm B."/>
            <person name="Cannon C."/>
            <person name="Castanera R."/>
            <person name="Culley D."/>
            <person name="Daum C."/>
            <person name="Ezra D."/>
            <person name="Gonzalez J."/>
            <person name="Henrissat B."/>
            <person name="Kuo A."/>
            <person name="Liang C."/>
            <person name="Lipzen A."/>
            <person name="Lutzoni F."/>
            <person name="Magnuson J."/>
            <person name="Mondo S."/>
            <person name="Nolan M."/>
            <person name="Ohm R."/>
            <person name="Pangilinan J."/>
            <person name="Park H.-J."/>
            <person name="Ramirez L."/>
            <person name="Alfaro M."/>
            <person name="Sun H."/>
            <person name="Tritt A."/>
            <person name="Yoshinaga Y."/>
            <person name="Zwiers L.-H."/>
            <person name="Turgeon B."/>
            <person name="Goodwin S."/>
            <person name="Spatafora J."/>
            <person name="Crous P."/>
            <person name="Grigoriev I."/>
        </authorList>
    </citation>
    <scope>NUCLEOTIDE SEQUENCE</scope>
    <source>
        <strain evidence="6">CBS 107.79</strain>
    </source>
</reference>
<dbReference type="Proteomes" id="UP000800036">
    <property type="component" value="Unassembled WGS sequence"/>
</dbReference>
<evidence type="ECO:0000256" key="3">
    <source>
        <dbReference type="ARBA" id="ARBA00022801"/>
    </source>
</evidence>
<evidence type="ECO:0000256" key="1">
    <source>
        <dbReference type="ARBA" id="ARBA00010088"/>
    </source>
</evidence>
<protein>
    <submittedName>
        <fullName evidence="6">Alpha/beta-hydrolase</fullName>
    </submittedName>
</protein>
<dbReference type="PANTHER" id="PTHR21661:SF35">
    <property type="entry name" value="EPOXIDE HYDROLASE"/>
    <property type="match status" value="1"/>
</dbReference>
<dbReference type="GO" id="GO:0004301">
    <property type="term" value="F:epoxide hydrolase activity"/>
    <property type="evidence" value="ECO:0007669"/>
    <property type="project" value="TreeGrafter"/>
</dbReference>